<dbReference type="AlphaFoldDB" id="I3EI85"/>
<dbReference type="SMART" id="SM01142">
    <property type="entry name" value="DSHCT"/>
    <property type="match status" value="1"/>
</dbReference>
<dbReference type="PROSITE" id="PS51194">
    <property type="entry name" value="HELICASE_CTER"/>
    <property type="match status" value="1"/>
</dbReference>
<dbReference type="Gene3D" id="3.40.50.300">
    <property type="entry name" value="P-loop containing nucleotide triphosphate hydrolases"/>
    <property type="match status" value="2"/>
</dbReference>
<dbReference type="PIRSF" id="PIRSF005198">
    <property type="entry name" value="Antiviral_helicase_SKI2"/>
    <property type="match status" value="1"/>
</dbReference>
<dbReference type="SMART" id="SM00487">
    <property type="entry name" value="DEXDc"/>
    <property type="match status" value="1"/>
</dbReference>
<keyword evidence="12" id="KW-1185">Reference proteome</keyword>
<gene>
    <name evidence="11" type="ORF">NEQG_00751</name>
</gene>
<evidence type="ECO:0000256" key="3">
    <source>
        <dbReference type="ARBA" id="ARBA00022741"/>
    </source>
</evidence>
<evidence type="ECO:0000259" key="9">
    <source>
        <dbReference type="PROSITE" id="PS51192"/>
    </source>
</evidence>
<evidence type="ECO:0000256" key="4">
    <source>
        <dbReference type="ARBA" id="ARBA00022801"/>
    </source>
</evidence>
<dbReference type="EMBL" id="GL870877">
    <property type="protein sequence ID" value="EIJ88932.1"/>
    <property type="molecule type" value="Genomic_DNA"/>
</dbReference>
<dbReference type="OrthoDB" id="64767at2759"/>
<sequence length="976" mass="112030">MHTSSSLLELAQNLTAVDQPKQEIFLDTAIEVDSFVESNDGYNTVRHTAIIPEDFAYSTLADSNIPVQCTYPFKLDKFQELALQCLERDESLLVSAHTSAGKTLVAEYAIHLSIQRKQRVIYTSPIKALSNQKYRELNEKFGDVGLMTGDVTLNPDSTCIVMTTEILRNMIYRGTEILRETHFVVFDEVHYMRDRERGVVWEETIILLPSTIRFIFLSATIPNAEEFARWIVSIHKQPCHVIYTEKRPTPLEHYVYVNAPGKASVIKPGGQLKSISDQLFVMVDKDGAFQSKNIARIQQRPAGSTGYTRRREMINVVDILRILKSTNNLPTIIFSFRRKECEVYAMVAEKEFDFNTEEDKEMIDTIFTNALTTLREEDRKLPQILGLKALLLRGIGVHHSGLMPIVKEIIEILFQENLLKVLFATETFSIGLNMPAKSVIFTSIKKFDGVQTRFITSGEYIQMSGRAGRRGTDKIGNVILALESTLTLSEKEIKKVLHGPSNTLDSAFKLSYNTILNILRLDGMDEDHVIKHSFLQFRYEMRGKALYLLMHKYIDELGRVTRIFDQETVGMKNTEHIKKYCDIKQQEINCRKDCTPPQATLNRVLVPGKIVEVEVRRPKVREIGREITVEYPDVVMGGSKILAIIMERADDNLVLMTEEESIIEAEVSCIRNIAKTSLEIKAKKSKSRFFREFFNESKKKNKQLLETLAFYTPVELGIPEEMAAIADKLEKAAEYIYDGYIRPLNPLDKDRVFKLMDMLFYTHELRRKIESLAKEKEQTRLVMIEEYNNKRKILQALFYLSQKEVLIKGKVASEISSGDELLLTEMLFNNEFSKLSPGRICSLLSCVVFDDKSDKITLTPESESALKILTQTVDRLVTEFERLDMNFKAKEYTEKFCCNLMDVVYRWTEGYSFAEICETTEVFEGSIIRCFRRLEEVLKEMSRASKVIGNVEMENKFSAAISLVKRDIVFANSLYL</sequence>
<dbReference type="Pfam" id="PF00271">
    <property type="entry name" value="Helicase_C"/>
    <property type="match status" value="1"/>
</dbReference>
<protein>
    <submittedName>
        <fullName evidence="11">ATP-dependent DEAD/H RNA helicase</fullName>
    </submittedName>
</protein>
<dbReference type="InterPro" id="IPR001650">
    <property type="entry name" value="Helicase_C-like"/>
</dbReference>
<dbReference type="InterPro" id="IPR011545">
    <property type="entry name" value="DEAD/DEAH_box_helicase_dom"/>
</dbReference>
<dbReference type="GO" id="GO:0005634">
    <property type="term" value="C:nucleus"/>
    <property type="evidence" value="ECO:0007669"/>
    <property type="project" value="UniProtKB-SubCell"/>
</dbReference>
<dbReference type="Gene3D" id="1.10.3380.30">
    <property type="match status" value="1"/>
</dbReference>
<dbReference type="PROSITE" id="PS50132">
    <property type="entry name" value="RGS"/>
    <property type="match status" value="1"/>
</dbReference>
<reference evidence="11" key="1">
    <citation type="submission" date="2011-01" db="EMBL/GenBank/DDBJ databases">
        <title>The Genome Sequence of Nematocida parisii strain ERTm3.</title>
        <authorList>
            <consortium name="The Broad Institute Genome Sequencing Platform"/>
            <consortium name="The Broad Institute Genome Sequencing Center for Infectious Disease"/>
            <person name="Cuomo C."/>
            <person name="Troemel E."/>
            <person name="Young S.K."/>
            <person name="Zeng Q."/>
            <person name="Gargeya S."/>
            <person name="Fitzgerald M."/>
            <person name="Haas B."/>
            <person name="Abouelleil A."/>
            <person name="Alvarado L."/>
            <person name="Arachchi H.M."/>
            <person name="Berlin A."/>
            <person name="Chapman S.B."/>
            <person name="Gearin G."/>
            <person name="Goldberg J."/>
            <person name="Griggs A."/>
            <person name="Gujja S."/>
            <person name="Hansen M."/>
            <person name="Heiman D."/>
            <person name="Howarth C."/>
            <person name="Larimer J."/>
            <person name="Lui A."/>
            <person name="MacDonald P.J.P."/>
            <person name="McCowen C."/>
            <person name="Montmayeur A."/>
            <person name="Murphy C."/>
            <person name="Neiman D."/>
            <person name="Pearson M."/>
            <person name="Priest M."/>
            <person name="Roberts A."/>
            <person name="Saif S."/>
            <person name="Shea T."/>
            <person name="Sisk P."/>
            <person name="Stolte C."/>
            <person name="Sykes S."/>
            <person name="Wortman J."/>
            <person name="Nusbaum C."/>
            <person name="Birren B."/>
        </authorList>
    </citation>
    <scope>NUCLEOTIDE SEQUENCE</scope>
    <source>
        <strain evidence="11">ERTm3</strain>
    </source>
</reference>
<dbReference type="InterPro" id="IPR012961">
    <property type="entry name" value="Ski2/MTR4_C"/>
</dbReference>
<dbReference type="Proteomes" id="UP000002872">
    <property type="component" value="Unassembled WGS sequence"/>
</dbReference>
<dbReference type="InterPro" id="IPR027417">
    <property type="entry name" value="P-loop_NTPase"/>
</dbReference>
<feature type="domain" description="Helicase ATP-binding" evidence="9">
    <location>
        <begin position="83"/>
        <end position="239"/>
    </location>
</feature>
<comment type="similarity">
    <text evidence="2">Belongs to the helicase family. SKI2 subfamily.</text>
</comment>
<feature type="domain" description="RGS" evidence="8">
    <location>
        <begin position="689"/>
        <end position="805"/>
    </location>
</feature>
<evidence type="ECO:0000256" key="5">
    <source>
        <dbReference type="ARBA" id="ARBA00022806"/>
    </source>
</evidence>
<dbReference type="GO" id="GO:0000460">
    <property type="term" value="P:maturation of 5.8S rRNA"/>
    <property type="evidence" value="ECO:0007669"/>
    <property type="project" value="TreeGrafter"/>
</dbReference>
<evidence type="ECO:0000259" key="8">
    <source>
        <dbReference type="PROSITE" id="PS50132"/>
    </source>
</evidence>
<dbReference type="STRING" id="935791.I3EI85"/>
<accession>I3EI85</accession>
<dbReference type="PROSITE" id="PS51192">
    <property type="entry name" value="HELICASE_ATP_BIND_1"/>
    <property type="match status" value="1"/>
</dbReference>
<dbReference type="InParanoid" id="I3EI85"/>
<keyword evidence="7" id="KW-0539">Nucleus</keyword>
<dbReference type="FunCoup" id="I3EI85">
    <property type="interactions" value="284"/>
</dbReference>
<dbReference type="InterPro" id="IPR016137">
    <property type="entry name" value="RGS"/>
</dbReference>
<dbReference type="SUPFAM" id="SSF52540">
    <property type="entry name" value="P-loop containing nucleoside triphosphate hydrolases"/>
    <property type="match status" value="1"/>
</dbReference>
<keyword evidence="6" id="KW-0067">ATP-binding</keyword>
<dbReference type="Pfam" id="PF08148">
    <property type="entry name" value="DSHCT"/>
    <property type="match status" value="1"/>
</dbReference>
<dbReference type="SMART" id="SM00490">
    <property type="entry name" value="HELICc"/>
    <property type="match status" value="1"/>
</dbReference>
<dbReference type="GO" id="GO:0016787">
    <property type="term" value="F:hydrolase activity"/>
    <property type="evidence" value="ECO:0007669"/>
    <property type="project" value="UniProtKB-KW"/>
</dbReference>
<evidence type="ECO:0000256" key="2">
    <source>
        <dbReference type="ARBA" id="ARBA00010140"/>
    </source>
</evidence>
<name>I3EI85_NEMP3</name>
<feature type="domain" description="Helicase C-terminal" evidence="10">
    <location>
        <begin position="315"/>
        <end position="522"/>
    </location>
</feature>
<dbReference type="GO" id="GO:0003724">
    <property type="term" value="F:RNA helicase activity"/>
    <property type="evidence" value="ECO:0007669"/>
    <property type="project" value="InterPro"/>
</dbReference>
<evidence type="ECO:0000313" key="12">
    <source>
        <dbReference type="Proteomes" id="UP000002872"/>
    </source>
</evidence>
<dbReference type="PANTHER" id="PTHR12131">
    <property type="entry name" value="ATP-DEPENDENT RNA AND DNA HELICASE"/>
    <property type="match status" value="1"/>
</dbReference>
<evidence type="ECO:0000256" key="6">
    <source>
        <dbReference type="ARBA" id="ARBA00022840"/>
    </source>
</evidence>
<proteinExistence type="inferred from homology"/>
<dbReference type="PANTHER" id="PTHR12131:SF7">
    <property type="entry name" value="EXOSOME RNA HELICASE MTR4"/>
    <property type="match status" value="1"/>
</dbReference>
<keyword evidence="4" id="KW-0378">Hydrolase</keyword>
<dbReference type="VEuPathDB" id="MicrosporidiaDB:NEQG_00751"/>
<evidence type="ECO:0000256" key="1">
    <source>
        <dbReference type="ARBA" id="ARBA00004123"/>
    </source>
</evidence>
<dbReference type="InterPro" id="IPR050699">
    <property type="entry name" value="RNA-DNA_Helicase"/>
</dbReference>
<evidence type="ECO:0000259" key="10">
    <source>
        <dbReference type="PROSITE" id="PS51194"/>
    </source>
</evidence>
<evidence type="ECO:0000256" key="7">
    <source>
        <dbReference type="ARBA" id="ARBA00023242"/>
    </source>
</evidence>
<dbReference type="HOGENOM" id="CLU_002902_0_1_1"/>
<keyword evidence="3" id="KW-0547">Nucleotide-binding</keyword>
<dbReference type="CDD" id="cd18795">
    <property type="entry name" value="SF2_C_Ski2"/>
    <property type="match status" value="1"/>
</dbReference>
<dbReference type="InterPro" id="IPR016438">
    <property type="entry name" value="SKI2-like"/>
</dbReference>
<comment type="subcellular location">
    <subcellularLocation>
        <location evidence="1">Nucleus</location>
    </subcellularLocation>
</comment>
<evidence type="ECO:0000313" key="11">
    <source>
        <dbReference type="EMBL" id="EIJ88932.1"/>
    </source>
</evidence>
<dbReference type="OMA" id="IMLKNYN"/>
<dbReference type="GO" id="GO:0006401">
    <property type="term" value="P:RNA catabolic process"/>
    <property type="evidence" value="ECO:0007669"/>
    <property type="project" value="InterPro"/>
</dbReference>
<keyword evidence="5 11" id="KW-0347">Helicase</keyword>
<dbReference type="FunFam" id="3.40.50.300:FF:000083">
    <property type="entry name" value="ATP-dependent RNA helicase DOB1"/>
    <property type="match status" value="1"/>
</dbReference>
<organism evidence="11 12">
    <name type="scientific">Nematocida parisii (strain ERTm3)</name>
    <name type="common">Nematode killer fungus</name>
    <dbReference type="NCBI Taxonomy" id="935791"/>
    <lineage>
        <taxon>Eukaryota</taxon>
        <taxon>Fungi</taxon>
        <taxon>Fungi incertae sedis</taxon>
        <taxon>Microsporidia</taxon>
        <taxon>Nematocida</taxon>
    </lineage>
</organism>
<dbReference type="GO" id="GO:0003723">
    <property type="term" value="F:RNA binding"/>
    <property type="evidence" value="ECO:0007669"/>
    <property type="project" value="InterPro"/>
</dbReference>
<dbReference type="InterPro" id="IPR014001">
    <property type="entry name" value="Helicase_ATP-bd"/>
</dbReference>
<dbReference type="GO" id="GO:0005524">
    <property type="term" value="F:ATP binding"/>
    <property type="evidence" value="ECO:0007669"/>
    <property type="project" value="UniProtKB-KW"/>
</dbReference>
<dbReference type="Pfam" id="PF00270">
    <property type="entry name" value="DEAD"/>
    <property type="match status" value="1"/>
</dbReference>